<dbReference type="PANTHER" id="PTHR11076">
    <property type="entry name" value="DNA REPAIR POLYMERASE UMUC / TRANSFERASE FAMILY MEMBER"/>
    <property type="match status" value="1"/>
</dbReference>
<evidence type="ECO:0000256" key="3">
    <source>
        <dbReference type="ARBA" id="ARBA00049244"/>
    </source>
</evidence>
<dbReference type="EMBL" id="JAGSOV010000060">
    <property type="protein sequence ID" value="MCO1658914.1"/>
    <property type="molecule type" value="Genomic_DNA"/>
</dbReference>
<dbReference type="InterPro" id="IPR017961">
    <property type="entry name" value="DNA_pol_Y-fam_little_finger"/>
</dbReference>
<evidence type="ECO:0000256" key="2">
    <source>
        <dbReference type="ARBA" id="ARBA00025589"/>
    </source>
</evidence>
<dbReference type="CDD" id="cd03586">
    <property type="entry name" value="PolY_Pol_IV_kappa"/>
    <property type="match status" value="1"/>
</dbReference>
<name>A0ABT1A7D2_9PSEU</name>
<dbReference type="InterPro" id="IPR022880">
    <property type="entry name" value="DNApol_IV"/>
</dbReference>
<dbReference type="InterPro" id="IPR043502">
    <property type="entry name" value="DNA/RNA_pol_sf"/>
</dbReference>
<comment type="function">
    <text evidence="2">Poorly processive, error-prone DNA polymerase involved in untargeted mutagenesis. Copies undamaged DNA at stalled replication forks, which arise in vivo from mismatched or misaligned primer ends. These misaligned primers can be extended by PolIV. Exhibits no 3'-5' exonuclease (proofreading) activity. May be involved in translesional synthesis, in conjunction with the beta clamp from PolIII.</text>
</comment>
<comment type="catalytic activity">
    <reaction evidence="3">
        <text>DNA(n) + a 2'-deoxyribonucleoside 5'-triphosphate = DNA(n+1) + diphosphate</text>
        <dbReference type="Rhea" id="RHEA:22508"/>
        <dbReference type="Rhea" id="RHEA-COMP:17339"/>
        <dbReference type="Rhea" id="RHEA-COMP:17340"/>
        <dbReference type="ChEBI" id="CHEBI:33019"/>
        <dbReference type="ChEBI" id="CHEBI:61560"/>
        <dbReference type="ChEBI" id="CHEBI:173112"/>
        <dbReference type="EC" id="2.7.7.7"/>
    </reaction>
</comment>
<evidence type="ECO:0000259" key="4">
    <source>
        <dbReference type="PROSITE" id="PS50173"/>
    </source>
</evidence>
<gene>
    <name evidence="5" type="ORF">KDL28_27980</name>
</gene>
<dbReference type="InterPro" id="IPR001126">
    <property type="entry name" value="UmuC"/>
</dbReference>
<dbReference type="InterPro" id="IPR050116">
    <property type="entry name" value="DNA_polymerase-Y"/>
</dbReference>
<evidence type="ECO:0000313" key="6">
    <source>
        <dbReference type="Proteomes" id="UP001165283"/>
    </source>
</evidence>
<dbReference type="Proteomes" id="UP001165283">
    <property type="component" value="Unassembled WGS sequence"/>
</dbReference>
<comment type="caution">
    <text evidence="5">The sequence shown here is derived from an EMBL/GenBank/DDBJ whole genome shotgun (WGS) entry which is preliminary data.</text>
</comment>
<proteinExistence type="inferred from homology"/>
<evidence type="ECO:0000313" key="5">
    <source>
        <dbReference type="EMBL" id="MCO1658914.1"/>
    </source>
</evidence>
<feature type="domain" description="UmuC" evidence="4">
    <location>
        <begin position="9"/>
        <end position="183"/>
    </location>
</feature>
<comment type="similarity">
    <text evidence="1">Belongs to the DNA polymerase type-Y family.</text>
</comment>
<reference evidence="5" key="1">
    <citation type="submission" date="2021-04" db="EMBL/GenBank/DDBJ databases">
        <title>Pseudonocardia sp. nov., isolated from sandy soil of mangrove forest.</title>
        <authorList>
            <person name="Zan Z."/>
            <person name="Huang R."/>
            <person name="Liu W."/>
        </authorList>
    </citation>
    <scope>NUCLEOTIDE SEQUENCE</scope>
    <source>
        <strain evidence="5">S2-4</strain>
    </source>
</reference>
<dbReference type="Pfam" id="PF00817">
    <property type="entry name" value="IMS"/>
    <property type="match status" value="1"/>
</dbReference>
<dbReference type="SUPFAM" id="SSF56672">
    <property type="entry name" value="DNA/RNA polymerases"/>
    <property type="match status" value="1"/>
</dbReference>
<sequence>MTVPGGPPLLHVDADAFFASVELRDDPSLRGLPMAVADVVVMCASYPARLLGVRAGVPTRMALLDCPQLVTVRPRPQVYERVSRELFALLGEVAATVEPGSMEEAFLDVPGLAWSDAADLGTALRARVRDELGLPVSVGVGRTKLIAKLASRAAKPDGLRVVDPATEARLRPALRVDRLWGVGARTLDRLRPHDVTTVADLARYSPDELCAMVGTAMGRRLHAVVTGTDDATVRVPGPRRSVSAQRVPVPPARHAAELRRLAATVAERLTAEGLACRRLELADTRGARVGVVVLPEPTAAVDAIVAAALSLLPAPVDARGLRLTAARLSRRERGCRRL</sequence>
<organism evidence="5 6">
    <name type="scientific">Pseudonocardia humida</name>
    <dbReference type="NCBI Taxonomy" id="2800819"/>
    <lineage>
        <taxon>Bacteria</taxon>
        <taxon>Bacillati</taxon>
        <taxon>Actinomycetota</taxon>
        <taxon>Actinomycetes</taxon>
        <taxon>Pseudonocardiales</taxon>
        <taxon>Pseudonocardiaceae</taxon>
        <taxon>Pseudonocardia</taxon>
    </lineage>
</organism>
<evidence type="ECO:0000256" key="1">
    <source>
        <dbReference type="ARBA" id="ARBA00010945"/>
    </source>
</evidence>
<protein>
    <submittedName>
        <fullName evidence="5">DNA polymerase IV</fullName>
    </submittedName>
</protein>
<dbReference type="Pfam" id="PF11799">
    <property type="entry name" value="IMS_C"/>
    <property type="match status" value="1"/>
</dbReference>
<dbReference type="RefSeq" id="WP_252443377.1">
    <property type="nucleotide sequence ID" value="NZ_JAGSOV010000060.1"/>
</dbReference>
<dbReference type="PANTHER" id="PTHR11076:SF33">
    <property type="entry name" value="DNA POLYMERASE KAPPA"/>
    <property type="match status" value="1"/>
</dbReference>
<dbReference type="Gene3D" id="1.10.150.20">
    <property type="entry name" value="5' to 3' exonuclease, C-terminal subdomain"/>
    <property type="match status" value="1"/>
</dbReference>
<dbReference type="InterPro" id="IPR043128">
    <property type="entry name" value="Rev_trsase/Diguanyl_cyclase"/>
</dbReference>
<dbReference type="PROSITE" id="PS50173">
    <property type="entry name" value="UMUC"/>
    <property type="match status" value="1"/>
</dbReference>
<dbReference type="Gene3D" id="3.30.70.270">
    <property type="match status" value="1"/>
</dbReference>
<accession>A0ABT1A7D2</accession>
<dbReference type="Gene3D" id="3.40.1170.60">
    <property type="match status" value="1"/>
</dbReference>
<keyword evidence="6" id="KW-1185">Reference proteome</keyword>